<dbReference type="Pfam" id="PF02485">
    <property type="entry name" value="Branch"/>
    <property type="match status" value="1"/>
</dbReference>
<dbReference type="AlphaFoldDB" id="A0A504YCS2"/>
<evidence type="ECO:0000256" key="7">
    <source>
        <dbReference type="ARBA" id="ARBA00022989"/>
    </source>
</evidence>
<evidence type="ECO:0000313" key="11">
    <source>
        <dbReference type="EMBL" id="TPP56488.1"/>
    </source>
</evidence>
<comment type="pathway">
    <text evidence="2">Protein modification; protein glycosylation.</text>
</comment>
<accession>A0A504YCS2</accession>
<evidence type="ECO:0000256" key="9">
    <source>
        <dbReference type="ARBA" id="ARBA00023180"/>
    </source>
</evidence>
<keyword evidence="6" id="KW-0735">Signal-anchor</keyword>
<keyword evidence="8" id="KW-0472">Membrane</keyword>
<proteinExistence type="inferred from homology"/>
<reference evidence="11 12" key="1">
    <citation type="submission" date="2019-04" db="EMBL/GenBank/DDBJ databases">
        <title>Annotation for the trematode Fasciola gigantica.</title>
        <authorList>
            <person name="Choi Y.-J."/>
        </authorList>
    </citation>
    <scope>NUCLEOTIDE SEQUENCE [LARGE SCALE GENOMIC DNA]</scope>
    <source>
        <strain evidence="11">Uganda_cow_1</strain>
    </source>
</reference>
<evidence type="ECO:0000256" key="1">
    <source>
        <dbReference type="ARBA" id="ARBA00004606"/>
    </source>
</evidence>
<sequence length="219" mass="25603">MLNGSGQEFPLRTNWELVKALKAVNGSNIVESDYPNTGKLRVPKKLLSFNVTWFKSSIYTALRRDMVQFIFTNKYATDILALLRTEGHLSKLQDEVFFATLNYNPHFNAPGGCAEVHRPNQSDPRSAFVTRYADWSPLSCMSKRSQRGVCIMGVRNIPKLIRRPEFFVNKFIYDFEPLAFDCLEWWLFRKIHDEREFGHTAIDFDPSFYRDLYCSRNHL</sequence>
<protein>
    <submittedName>
        <fullName evidence="11">N-acetyllactosaminide beta-1 6-N-acetylglucosaminyl-transferase</fullName>
    </submittedName>
</protein>
<name>A0A504YCS2_FASGI</name>
<keyword evidence="4 11" id="KW-0808">Transferase</keyword>
<dbReference type="STRING" id="46835.A0A504YCS2"/>
<evidence type="ECO:0000256" key="5">
    <source>
        <dbReference type="ARBA" id="ARBA00022692"/>
    </source>
</evidence>
<comment type="caution">
    <text evidence="11">The sequence shown here is derived from an EMBL/GenBank/DDBJ whole genome shotgun (WGS) entry which is preliminary data.</text>
</comment>
<dbReference type="GO" id="GO:0016020">
    <property type="term" value="C:membrane"/>
    <property type="evidence" value="ECO:0007669"/>
    <property type="project" value="UniProtKB-SubCell"/>
</dbReference>
<dbReference type="PANTHER" id="PTHR19297:SF185">
    <property type="entry name" value="BETA-1,3-GALACTOSYL-O-GLYCOSYL-GLYCOPROTEIN BETA-1,6-N-ACETYLGLUCOSAMINYLTRANSFERASE 3"/>
    <property type="match status" value="1"/>
</dbReference>
<evidence type="ECO:0000256" key="2">
    <source>
        <dbReference type="ARBA" id="ARBA00004922"/>
    </source>
</evidence>
<dbReference type="EMBL" id="SUNJ01014416">
    <property type="protein sequence ID" value="TPP56488.1"/>
    <property type="molecule type" value="Genomic_DNA"/>
</dbReference>
<keyword evidence="3" id="KW-0328">Glycosyltransferase</keyword>
<dbReference type="OrthoDB" id="2019572at2759"/>
<dbReference type="PANTHER" id="PTHR19297">
    <property type="entry name" value="GLYCOSYLTRANSFERASE 14 FAMILY MEMBER"/>
    <property type="match status" value="1"/>
</dbReference>
<dbReference type="InterPro" id="IPR003406">
    <property type="entry name" value="Glyco_trans_14"/>
</dbReference>
<comment type="similarity">
    <text evidence="10">Belongs to the glycosyltransferase 14 family.</text>
</comment>
<dbReference type="Proteomes" id="UP000316759">
    <property type="component" value="Unassembled WGS sequence"/>
</dbReference>
<evidence type="ECO:0000256" key="10">
    <source>
        <dbReference type="ARBA" id="ARBA00038150"/>
    </source>
</evidence>
<gene>
    <name evidence="11" type="ORF">FGIG_11528</name>
</gene>
<keyword evidence="12" id="KW-1185">Reference proteome</keyword>
<keyword evidence="5" id="KW-0812">Transmembrane</keyword>
<comment type="subcellular location">
    <subcellularLocation>
        <location evidence="1">Membrane</location>
        <topology evidence="1">Single-pass type II membrane protein</topology>
    </subcellularLocation>
</comment>
<evidence type="ECO:0000256" key="4">
    <source>
        <dbReference type="ARBA" id="ARBA00022679"/>
    </source>
</evidence>
<dbReference type="GO" id="GO:0008375">
    <property type="term" value="F:acetylglucosaminyltransferase activity"/>
    <property type="evidence" value="ECO:0007669"/>
    <property type="project" value="TreeGrafter"/>
</dbReference>
<evidence type="ECO:0000256" key="6">
    <source>
        <dbReference type="ARBA" id="ARBA00022968"/>
    </source>
</evidence>
<keyword evidence="9" id="KW-0325">Glycoprotein</keyword>
<organism evidence="11 12">
    <name type="scientific">Fasciola gigantica</name>
    <name type="common">Giant liver fluke</name>
    <dbReference type="NCBI Taxonomy" id="46835"/>
    <lineage>
        <taxon>Eukaryota</taxon>
        <taxon>Metazoa</taxon>
        <taxon>Spiralia</taxon>
        <taxon>Lophotrochozoa</taxon>
        <taxon>Platyhelminthes</taxon>
        <taxon>Trematoda</taxon>
        <taxon>Digenea</taxon>
        <taxon>Plagiorchiida</taxon>
        <taxon>Echinostomata</taxon>
        <taxon>Echinostomatoidea</taxon>
        <taxon>Fasciolidae</taxon>
        <taxon>Fasciola</taxon>
    </lineage>
</organism>
<evidence type="ECO:0000313" key="12">
    <source>
        <dbReference type="Proteomes" id="UP000316759"/>
    </source>
</evidence>
<keyword evidence="7" id="KW-1133">Transmembrane helix</keyword>
<evidence type="ECO:0000256" key="8">
    <source>
        <dbReference type="ARBA" id="ARBA00023136"/>
    </source>
</evidence>
<evidence type="ECO:0000256" key="3">
    <source>
        <dbReference type="ARBA" id="ARBA00022676"/>
    </source>
</evidence>